<dbReference type="EMBL" id="JAPFFF010000043">
    <property type="protein sequence ID" value="KAK8840905.1"/>
    <property type="molecule type" value="Genomic_DNA"/>
</dbReference>
<organism evidence="2 3">
    <name type="scientific">Tritrichomonas musculus</name>
    <dbReference type="NCBI Taxonomy" id="1915356"/>
    <lineage>
        <taxon>Eukaryota</taxon>
        <taxon>Metamonada</taxon>
        <taxon>Parabasalia</taxon>
        <taxon>Tritrichomonadida</taxon>
        <taxon>Tritrichomonadidae</taxon>
        <taxon>Tritrichomonas</taxon>
    </lineage>
</organism>
<evidence type="ECO:0000259" key="1">
    <source>
        <dbReference type="PROSITE" id="PS50234"/>
    </source>
</evidence>
<dbReference type="Pfam" id="PF13519">
    <property type="entry name" value="VWA_2"/>
    <property type="match status" value="1"/>
</dbReference>
<evidence type="ECO:0000313" key="3">
    <source>
        <dbReference type="Proteomes" id="UP001470230"/>
    </source>
</evidence>
<name>A0ABR2H644_9EUKA</name>
<dbReference type="InterPro" id="IPR002035">
    <property type="entry name" value="VWF_A"/>
</dbReference>
<dbReference type="SMART" id="SM00327">
    <property type="entry name" value="VWA"/>
    <property type="match status" value="1"/>
</dbReference>
<feature type="domain" description="VWFA" evidence="1">
    <location>
        <begin position="69"/>
        <end position="261"/>
    </location>
</feature>
<accession>A0ABR2H644</accession>
<keyword evidence="3" id="KW-1185">Reference proteome</keyword>
<dbReference type="PROSITE" id="PS50234">
    <property type="entry name" value="VWFA"/>
    <property type="match status" value="1"/>
</dbReference>
<reference evidence="2 3" key="1">
    <citation type="submission" date="2024-04" db="EMBL/GenBank/DDBJ databases">
        <title>Tritrichomonas musculus Genome.</title>
        <authorList>
            <person name="Alves-Ferreira E."/>
            <person name="Grigg M."/>
            <person name="Lorenzi H."/>
            <person name="Galac M."/>
        </authorList>
    </citation>
    <scope>NUCLEOTIDE SEQUENCE [LARGE SCALE GENOMIC DNA]</scope>
    <source>
        <strain evidence="2 3">EAF2021</strain>
    </source>
</reference>
<evidence type="ECO:0000313" key="2">
    <source>
        <dbReference type="EMBL" id="KAK8840905.1"/>
    </source>
</evidence>
<proteinExistence type="predicted"/>
<dbReference type="InterPro" id="IPR036465">
    <property type="entry name" value="vWFA_dom_sf"/>
</dbReference>
<protein>
    <recommendedName>
        <fullName evidence="1">VWFA domain-containing protein</fullName>
    </recommendedName>
</protein>
<dbReference type="CDD" id="cd00198">
    <property type="entry name" value="vWFA"/>
    <property type="match status" value="1"/>
</dbReference>
<dbReference type="Gene3D" id="3.40.50.410">
    <property type="entry name" value="von Willebrand factor, type A domain"/>
    <property type="match status" value="1"/>
</dbReference>
<comment type="caution">
    <text evidence="2">The sequence shown here is derived from an EMBL/GenBank/DDBJ whole genome shotgun (WGS) entry which is preliminary data.</text>
</comment>
<sequence length="286" mass="33105">MMTFVKGRRTNEAFLFIGKVANKDNYARYIDPYEGEVKEASIEELSKIYQNAETQNIFSIVDKELIHQVIVFCLDESSEMNQKVNSKTRFEIASQFLQSFINRIDKRSDTLYGMITFKKDIEVIQEIDREKENIFRHLTCHSKIEGERDIFAALIKAFDMIYAAKFNEDKNDDDAEEIQFENAKYRIVLISSEPFDHSKFSENLLSENLDDIVIDSVNIGDSPADKGLLFSLTDITNGLYFQSSSDLYCQKIIEKEVFIDIEMRNNSKDPYTSKSIVDAKSYLQLA</sequence>
<dbReference type="SUPFAM" id="SSF53300">
    <property type="entry name" value="vWA-like"/>
    <property type="match status" value="1"/>
</dbReference>
<gene>
    <name evidence="2" type="ORF">M9Y10_027736</name>
</gene>
<dbReference type="Proteomes" id="UP001470230">
    <property type="component" value="Unassembled WGS sequence"/>
</dbReference>